<keyword evidence="9" id="KW-1185">Reference proteome</keyword>
<evidence type="ECO:0000256" key="6">
    <source>
        <dbReference type="SAM" id="MobiDB-lite"/>
    </source>
</evidence>
<feature type="region of interest" description="Disordered" evidence="6">
    <location>
        <begin position="177"/>
        <end position="312"/>
    </location>
</feature>
<accession>A0A553NBJ2</accession>
<keyword evidence="3 5" id="KW-0863">Zinc-finger</keyword>
<dbReference type="Proteomes" id="UP000318571">
    <property type="component" value="Chromosome 10"/>
</dbReference>
<sequence length="703" mass="81213">MGTVGPASWAGLTWDAFLADIHLVGVTIENWAILHKTHFDFFTEDEPHCGQSLYLEVATGRYYHKVFGRTIGQGQVSAHDPAALRALAQDLFQDVAICRGFDAQVKNETQSLQESHWHPYPRKTSLNCQVVFKLNPADAGPPAATPLLCAQCARAIKVESLEPPALNVNDYLSTPWPPGQPFKREAHGLVGDQPEPPNPPGHSGSDRVSGRRASPQRKVRLKPSLVHWTEPDDEDALDMELTYSSEDHHEETEEEEEEEEEEAEEEADLPAGAGKPRPRRRLKKFKIDPNSSGRTENNIALDREDAVQRRPRKGRTCNHCHKYFSSGNGYRNHRARLRRDERRLSCKHCDSYYYSFSELAEHIVSAHRDAPISFQDHLQNPEEIEQMARGHKCSICSLYFNSHVLVFRHKAFYHELGDFFCEACDEHLLTYYHLVMHNYNAHDKPTPFLAPPVDDLVRTEQEDGKIKYSKEQHICPDCKKVFKYDSDWGTHMKTTHSWWVFECQDCDEMCHYAKDFSAHIRHFHGDNPVVHCPKCFEEISLKDNPDHFNEHFRHCVKRTQAKKRENISFQCDKCGKNYSTQYLLQCHLMSHEGVEKYICEKCDYGTNLKKVMEDHQKAHMRAEGLTQDNSGTNLFFHCDQCPKRFSRNLTLNRHIKSVHEGIKRVMKCKTCDATFNSSSMLYIHKRRVHGFVSNLNRRGRRPH</sequence>
<evidence type="ECO:0000256" key="1">
    <source>
        <dbReference type="ARBA" id="ARBA00022723"/>
    </source>
</evidence>
<evidence type="ECO:0000313" key="8">
    <source>
        <dbReference type="EMBL" id="TRY62813.1"/>
    </source>
</evidence>
<dbReference type="PANTHER" id="PTHR24379">
    <property type="entry name" value="KRAB AND ZINC FINGER DOMAIN-CONTAINING"/>
    <property type="match status" value="1"/>
</dbReference>
<comment type="caution">
    <text evidence="8">The sequence shown here is derived from an EMBL/GenBank/DDBJ whole genome shotgun (WGS) entry which is preliminary data.</text>
</comment>
<dbReference type="InterPro" id="IPR036236">
    <property type="entry name" value="Znf_C2H2_sf"/>
</dbReference>
<dbReference type="OrthoDB" id="10039931at2759"/>
<feature type="domain" description="C2H2-type" evidence="7">
    <location>
        <begin position="636"/>
        <end position="664"/>
    </location>
</feature>
<feature type="domain" description="C2H2-type" evidence="7">
    <location>
        <begin position="569"/>
        <end position="596"/>
    </location>
</feature>
<evidence type="ECO:0000256" key="5">
    <source>
        <dbReference type="PROSITE-ProRule" id="PRU00042"/>
    </source>
</evidence>
<dbReference type="Pfam" id="PF00096">
    <property type="entry name" value="zf-C2H2"/>
    <property type="match status" value="2"/>
</dbReference>
<keyword evidence="2" id="KW-0677">Repeat</keyword>
<dbReference type="OMA" id="HTHERRF"/>
<organism evidence="8 9">
    <name type="scientific">Tigriopus californicus</name>
    <name type="common">Marine copepod</name>
    <dbReference type="NCBI Taxonomy" id="6832"/>
    <lineage>
        <taxon>Eukaryota</taxon>
        <taxon>Metazoa</taxon>
        <taxon>Ecdysozoa</taxon>
        <taxon>Arthropoda</taxon>
        <taxon>Crustacea</taxon>
        <taxon>Multicrustacea</taxon>
        <taxon>Hexanauplia</taxon>
        <taxon>Copepoda</taxon>
        <taxon>Harpacticoida</taxon>
        <taxon>Harpacticidae</taxon>
        <taxon>Tigriopus</taxon>
    </lineage>
</organism>
<dbReference type="GO" id="GO:0008270">
    <property type="term" value="F:zinc ion binding"/>
    <property type="evidence" value="ECO:0007669"/>
    <property type="project" value="UniProtKB-KW"/>
</dbReference>
<name>A0A553NBJ2_TIGCA</name>
<dbReference type="AlphaFoldDB" id="A0A553NBJ2"/>
<evidence type="ECO:0000256" key="4">
    <source>
        <dbReference type="ARBA" id="ARBA00022833"/>
    </source>
</evidence>
<feature type="domain" description="C2H2-type" evidence="7">
    <location>
        <begin position="473"/>
        <end position="497"/>
    </location>
</feature>
<dbReference type="PROSITE" id="PS00028">
    <property type="entry name" value="ZINC_FINGER_C2H2_1"/>
    <property type="match status" value="7"/>
</dbReference>
<dbReference type="STRING" id="6832.A0A553NBJ2"/>
<dbReference type="Pfam" id="PF13894">
    <property type="entry name" value="zf-C2H2_4"/>
    <property type="match status" value="1"/>
</dbReference>
<gene>
    <name evidence="8" type="ORF">TCAL_12505</name>
</gene>
<dbReference type="SUPFAM" id="SSF57667">
    <property type="entry name" value="beta-beta-alpha zinc fingers"/>
    <property type="match status" value="4"/>
</dbReference>
<reference evidence="8 9" key="1">
    <citation type="journal article" date="2018" name="Nat. Ecol. Evol.">
        <title>Genomic signatures of mitonuclear coevolution across populations of Tigriopus californicus.</title>
        <authorList>
            <person name="Barreto F.S."/>
            <person name="Watson E.T."/>
            <person name="Lima T.G."/>
            <person name="Willett C.S."/>
            <person name="Edmands S."/>
            <person name="Li W."/>
            <person name="Burton R.S."/>
        </authorList>
    </citation>
    <scope>NUCLEOTIDE SEQUENCE [LARGE SCALE GENOMIC DNA]</scope>
    <source>
        <strain evidence="8 9">San Diego</strain>
    </source>
</reference>
<dbReference type="Gene3D" id="3.30.160.60">
    <property type="entry name" value="Classic Zinc Finger"/>
    <property type="match status" value="4"/>
</dbReference>
<dbReference type="PANTHER" id="PTHR24379:SF121">
    <property type="entry name" value="C2H2-TYPE DOMAIN-CONTAINING PROTEIN"/>
    <property type="match status" value="1"/>
</dbReference>
<feature type="domain" description="C2H2-type" evidence="7">
    <location>
        <begin position="666"/>
        <end position="689"/>
    </location>
</feature>
<evidence type="ECO:0000256" key="2">
    <source>
        <dbReference type="ARBA" id="ARBA00022737"/>
    </source>
</evidence>
<dbReference type="PROSITE" id="PS50157">
    <property type="entry name" value="ZINC_FINGER_C2H2_2"/>
    <property type="match status" value="4"/>
</dbReference>
<dbReference type="SMART" id="SM00355">
    <property type="entry name" value="ZnF_C2H2"/>
    <property type="match status" value="10"/>
</dbReference>
<dbReference type="EMBL" id="VCGU01000458">
    <property type="protein sequence ID" value="TRY62813.1"/>
    <property type="molecule type" value="Genomic_DNA"/>
</dbReference>
<keyword evidence="1" id="KW-0479">Metal-binding</keyword>
<evidence type="ECO:0000259" key="7">
    <source>
        <dbReference type="PROSITE" id="PS50157"/>
    </source>
</evidence>
<proteinExistence type="predicted"/>
<evidence type="ECO:0000256" key="3">
    <source>
        <dbReference type="ARBA" id="ARBA00022771"/>
    </source>
</evidence>
<dbReference type="InterPro" id="IPR013087">
    <property type="entry name" value="Znf_C2H2_type"/>
</dbReference>
<feature type="compositionally biased region" description="Acidic residues" evidence="6">
    <location>
        <begin position="252"/>
        <end position="268"/>
    </location>
</feature>
<feature type="compositionally biased region" description="Polar residues" evidence="6">
    <location>
        <begin position="289"/>
        <end position="298"/>
    </location>
</feature>
<protein>
    <recommendedName>
        <fullName evidence="7">C2H2-type domain-containing protein</fullName>
    </recommendedName>
</protein>
<keyword evidence="4" id="KW-0862">Zinc</keyword>
<evidence type="ECO:0000313" key="9">
    <source>
        <dbReference type="Proteomes" id="UP000318571"/>
    </source>
</evidence>